<name>A0A9Q0YB12_HOLLE</name>
<dbReference type="InterPro" id="IPR036179">
    <property type="entry name" value="Ig-like_dom_sf"/>
</dbReference>
<dbReference type="EMBL" id="JAIZAY010000024">
    <property type="protein sequence ID" value="KAJ8019403.1"/>
    <property type="molecule type" value="Genomic_DNA"/>
</dbReference>
<dbReference type="SUPFAM" id="SSF48726">
    <property type="entry name" value="Immunoglobulin"/>
    <property type="match status" value="1"/>
</dbReference>
<keyword evidence="2" id="KW-1185">Reference proteome</keyword>
<evidence type="ECO:0000313" key="1">
    <source>
        <dbReference type="EMBL" id="KAJ8019403.1"/>
    </source>
</evidence>
<proteinExistence type="predicted"/>
<sequence length="233" mass="26677">MSALFSVSGEERHEYCKSPQHLELGTTGTIRCSFEEGFFGVFWYNSSDVEERAIITLKDTVKDGEGYLSGEFDIQSDGSLIINHVSLRHDKVFTVVVFNSTLQDPVHLSVRVVVYVNPFPRYPVVHDCENQGNCVLEKQREDVITCSVYGIRPEVNLEWKILHGREEFPHFFSNHNLTVTKDENTFDIFLTSVFQSTVEYEERMTIECKISEPMAMLFPISSKVVLSFTEGKL</sequence>
<gene>
    <name evidence="1" type="ORF">HOLleu_42044</name>
</gene>
<protein>
    <recommendedName>
        <fullName evidence="3">Ig-like domain-containing protein</fullName>
    </recommendedName>
</protein>
<dbReference type="InterPro" id="IPR013783">
    <property type="entry name" value="Ig-like_fold"/>
</dbReference>
<dbReference type="Proteomes" id="UP001152320">
    <property type="component" value="Unassembled WGS sequence"/>
</dbReference>
<reference evidence="1" key="1">
    <citation type="submission" date="2021-10" db="EMBL/GenBank/DDBJ databases">
        <title>Tropical sea cucumber genome reveals ecological adaptation and Cuvierian tubules defense mechanism.</title>
        <authorList>
            <person name="Chen T."/>
        </authorList>
    </citation>
    <scope>NUCLEOTIDE SEQUENCE</scope>
    <source>
        <strain evidence="1">Nanhai2018</strain>
        <tissue evidence="1">Muscle</tissue>
    </source>
</reference>
<evidence type="ECO:0000313" key="2">
    <source>
        <dbReference type="Proteomes" id="UP001152320"/>
    </source>
</evidence>
<dbReference type="Gene3D" id="2.60.40.10">
    <property type="entry name" value="Immunoglobulins"/>
    <property type="match status" value="1"/>
</dbReference>
<dbReference type="AlphaFoldDB" id="A0A9Q0YB12"/>
<organism evidence="1 2">
    <name type="scientific">Holothuria leucospilota</name>
    <name type="common">Black long sea cucumber</name>
    <name type="synonym">Mertensiothuria leucospilota</name>
    <dbReference type="NCBI Taxonomy" id="206669"/>
    <lineage>
        <taxon>Eukaryota</taxon>
        <taxon>Metazoa</taxon>
        <taxon>Echinodermata</taxon>
        <taxon>Eleutherozoa</taxon>
        <taxon>Echinozoa</taxon>
        <taxon>Holothuroidea</taxon>
        <taxon>Aspidochirotacea</taxon>
        <taxon>Aspidochirotida</taxon>
        <taxon>Holothuriidae</taxon>
        <taxon>Holothuria</taxon>
    </lineage>
</organism>
<evidence type="ECO:0008006" key="3">
    <source>
        <dbReference type="Google" id="ProtNLM"/>
    </source>
</evidence>
<accession>A0A9Q0YB12</accession>
<comment type="caution">
    <text evidence="1">The sequence shown here is derived from an EMBL/GenBank/DDBJ whole genome shotgun (WGS) entry which is preliminary data.</text>
</comment>